<keyword evidence="2" id="KW-1185">Reference proteome</keyword>
<gene>
    <name evidence="1" type="ORF">ACFQE6_34130</name>
</gene>
<comment type="caution">
    <text evidence="1">The sequence shown here is derived from an EMBL/GenBank/DDBJ whole genome shotgun (WGS) entry which is preliminary data.</text>
</comment>
<proteinExistence type="predicted"/>
<evidence type="ECO:0000313" key="1">
    <source>
        <dbReference type="EMBL" id="MFC6769906.1"/>
    </source>
</evidence>
<name>A0ABD5SXF1_9EURY</name>
<sequence>MSDDSKPDADQAVVCSRLSDLSRDQRLVLEVMVDVHPATSGGVYEAYCERANNPVHDRTLRGWLPKLERYELIVKSESEYEPVYEGREIALKELGIMV</sequence>
<organism evidence="1 2">
    <name type="scientific">Natrinema soli</name>
    <dbReference type="NCBI Taxonomy" id="1930624"/>
    <lineage>
        <taxon>Archaea</taxon>
        <taxon>Methanobacteriati</taxon>
        <taxon>Methanobacteriota</taxon>
        <taxon>Stenosarchaea group</taxon>
        <taxon>Halobacteria</taxon>
        <taxon>Halobacteriales</taxon>
        <taxon>Natrialbaceae</taxon>
        <taxon>Natrinema</taxon>
    </lineage>
</organism>
<dbReference type="AlphaFoldDB" id="A0ABD5SXF1"/>
<evidence type="ECO:0000313" key="2">
    <source>
        <dbReference type="Proteomes" id="UP001596383"/>
    </source>
</evidence>
<dbReference type="EMBL" id="JBHSWV010000841">
    <property type="protein sequence ID" value="MFC6769906.1"/>
    <property type="molecule type" value="Genomic_DNA"/>
</dbReference>
<accession>A0ABD5SXF1</accession>
<reference evidence="1 2" key="1">
    <citation type="journal article" date="2019" name="Int. J. Syst. Evol. Microbiol.">
        <title>The Global Catalogue of Microorganisms (GCM) 10K type strain sequencing project: providing services to taxonomists for standard genome sequencing and annotation.</title>
        <authorList>
            <consortium name="The Broad Institute Genomics Platform"/>
            <consortium name="The Broad Institute Genome Sequencing Center for Infectious Disease"/>
            <person name="Wu L."/>
            <person name="Ma J."/>
        </authorList>
    </citation>
    <scope>NUCLEOTIDE SEQUENCE [LARGE SCALE GENOMIC DNA]</scope>
    <source>
        <strain evidence="1 2">LMG 29247</strain>
    </source>
</reference>
<dbReference type="Proteomes" id="UP001596383">
    <property type="component" value="Unassembled WGS sequence"/>
</dbReference>
<dbReference type="RefSeq" id="WP_273742497.1">
    <property type="nucleotide sequence ID" value="NZ_JAQIVI010000841.1"/>
</dbReference>
<protein>
    <submittedName>
        <fullName evidence="1">Uncharacterized protein</fullName>
    </submittedName>
</protein>